<keyword evidence="9" id="KW-1185">Reference proteome</keyword>
<keyword evidence="5 7" id="KW-1133">Transmembrane helix</keyword>
<dbReference type="OrthoDB" id="6398687at2"/>
<organism evidence="8 9">
    <name type="scientific">Aliidiomarina taiwanensis</name>
    <dbReference type="NCBI Taxonomy" id="946228"/>
    <lineage>
        <taxon>Bacteria</taxon>
        <taxon>Pseudomonadati</taxon>
        <taxon>Pseudomonadota</taxon>
        <taxon>Gammaproteobacteria</taxon>
        <taxon>Alteromonadales</taxon>
        <taxon>Idiomarinaceae</taxon>
        <taxon>Aliidiomarina</taxon>
    </lineage>
</organism>
<proteinExistence type="inferred from homology"/>
<evidence type="ECO:0000256" key="1">
    <source>
        <dbReference type="ARBA" id="ARBA00004236"/>
    </source>
</evidence>
<evidence type="ECO:0000256" key="3">
    <source>
        <dbReference type="ARBA" id="ARBA00022475"/>
    </source>
</evidence>
<evidence type="ECO:0000256" key="4">
    <source>
        <dbReference type="ARBA" id="ARBA00022692"/>
    </source>
</evidence>
<accession>A0A432X8S3</accession>
<evidence type="ECO:0000313" key="9">
    <source>
        <dbReference type="Proteomes" id="UP000286976"/>
    </source>
</evidence>
<dbReference type="RefSeq" id="WP_126756181.1">
    <property type="nucleotide sequence ID" value="NZ_PIPQ01000001.1"/>
</dbReference>
<dbReference type="Proteomes" id="UP000286976">
    <property type="component" value="Unassembled WGS sequence"/>
</dbReference>
<keyword evidence="3" id="KW-1003">Cell membrane</keyword>
<evidence type="ECO:0000256" key="5">
    <source>
        <dbReference type="ARBA" id="ARBA00022989"/>
    </source>
</evidence>
<keyword evidence="4 7" id="KW-0812">Transmembrane</keyword>
<dbReference type="Pfam" id="PF10144">
    <property type="entry name" value="SMP_2"/>
    <property type="match status" value="1"/>
</dbReference>
<dbReference type="EMBL" id="PIPQ01000001">
    <property type="protein sequence ID" value="RUO43792.1"/>
    <property type="molecule type" value="Genomic_DNA"/>
</dbReference>
<evidence type="ECO:0000256" key="6">
    <source>
        <dbReference type="ARBA" id="ARBA00023136"/>
    </source>
</evidence>
<evidence type="ECO:0000256" key="7">
    <source>
        <dbReference type="SAM" id="Phobius"/>
    </source>
</evidence>
<feature type="transmembrane region" description="Helical" evidence="7">
    <location>
        <begin position="20"/>
        <end position="42"/>
    </location>
</feature>
<comment type="caution">
    <text evidence="8">The sequence shown here is derived from an EMBL/GenBank/DDBJ whole genome shotgun (WGS) entry which is preliminary data.</text>
</comment>
<protein>
    <submittedName>
        <fullName evidence="8">Uncharacterized protein</fullName>
    </submittedName>
</protein>
<evidence type="ECO:0000256" key="2">
    <source>
        <dbReference type="ARBA" id="ARBA00005362"/>
    </source>
</evidence>
<comment type="subcellular location">
    <subcellularLocation>
        <location evidence="1">Cell membrane</location>
    </subcellularLocation>
</comment>
<gene>
    <name evidence="8" type="ORF">CWE15_00910</name>
</gene>
<comment type="similarity">
    <text evidence="2">Belongs to the Smp family.</text>
</comment>
<dbReference type="GO" id="GO:0005886">
    <property type="term" value="C:plasma membrane"/>
    <property type="evidence" value="ECO:0007669"/>
    <property type="project" value="UniProtKB-SubCell"/>
</dbReference>
<dbReference type="AlphaFoldDB" id="A0A432X8S3"/>
<dbReference type="InterPro" id="IPR019305">
    <property type="entry name" value="Uncharacterised_Smp"/>
</dbReference>
<keyword evidence="6 7" id="KW-0472">Membrane</keyword>
<reference evidence="8 9" key="1">
    <citation type="journal article" date="2011" name="Front. Microbiol.">
        <title>Genomic signatures of strain selection and enhancement in Bacillus atrophaeus var. globigii, a historical biowarfare simulant.</title>
        <authorList>
            <person name="Gibbons H.S."/>
            <person name="Broomall S.M."/>
            <person name="McNew L.A."/>
            <person name="Daligault H."/>
            <person name="Chapman C."/>
            <person name="Bruce D."/>
            <person name="Karavis M."/>
            <person name="Krepps M."/>
            <person name="McGregor P.A."/>
            <person name="Hong C."/>
            <person name="Park K.H."/>
            <person name="Akmal A."/>
            <person name="Feldman A."/>
            <person name="Lin J.S."/>
            <person name="Chang W.E."/>
            <person name="Higgs B.W."/>
            <person name="Demirev P."/>
            <person name="Lindquist J."/>
            <person name="Liem A."/>
            <person name="Fochler E."/>
            <person name="Read T.D."/>
            <person name="Tapia R."/>
            <person name="Johnson S."/>
            <person name="Bishop-Lilly K.A."/>
            <person name="Detter C."/>
            <person name="Han C."/>
            <person name="Sozhamannan S."/>
            <person name="Rosenzweig C.N."/>
            <person name="Skowronski E.W."/>
        </authorList>
    </citation>
    <scope>NUCLEOTIDE SEQUENCE [LARGE SCALE GENOMIC DNA]</scope>
    <source>
        <strain evidence="8 9">AIT1</strain>
    </source>
</reference>
<sequence>MQSEIQSKTNSRWYFYEDRWLRLGLYMGVAALLFSAIANVWVQLNQRGEEALMAHTERLARVIMAQAEHESQIWFMENNHEALSSLARHLQQQDEILEVAIQDNLGRTIVRAGHSVSIDNYLRNLPEVIWAVPMVEDVLDSDEANAKLLGFVRITFDYDRIMAETRPYHRSIMSENAYTLILAFFAGVLVATAFVRRRKPVLIHQSARPRKSRHIPNSHDSLPF</sequence>
<feature type="transmembrane region" description="Helical" evidence="7">
    <location>
        <begin position="177"/>
        <end position="195"/>
    </location>
</feature>
<evidence type="ECO:0000313" key="8">
    <source>
        <dbReference type="EMBL" id="RUO43792.1"/>
    </source>
</evidence>
<name>A0A432X8S3_9GAMM</name>